<evidence type="ECO:0000313" key="18">
    <source>
        <dbReference type="EMBL" id="KAG8071460.1"/>
    </source>
</evidence>
<feature type="compositionally biased region" description="Basic and acidic residues" evidence="16">
    <location>
        <begin position="923"/>
        <end position="936"/>
    </location>
</feature>
<keyword evidence="11" id="KW-0378">Hydrolase</keyword>
<feature type="compositionally biased region" description="Polar residues" evidence="16">
    <location>
        <begin position="860"/>
        <end position="875"/>
    </location>
</feature>
<evidence type="ECO:0000256" key="15">
    <source>
        <dbReference type="ARBA" id="ARBA00078395"/>
    </source>
</evidence>
<keyword evidence="19" id="KW-1185">Reference proteome</keyword>
<comment type="subcellular location">
    <subcellularLocation>
        <location evidence="1">Mitochondrion</location>
    </subcellularLocation>
</comment>
<keyword evidence="10" id="KW-0677">Repeat</keyword>
<dbReference type="NCBIfam" id="TIGR03591">
    <property type="entry name" value="polynuc_phos"/>
    <property type="match status" value="1"/>
</dbReference>
<evidence type="ECO:0000256" key="12">
    <source>
        <dbReference type="ARBA" id="ARBA00022884"/>
    </source>
</evidence>
<keyword evidence="7" id="KW-0819">tRNA processing</keyword>
<evidence type="ECO:0000259" key="17">
    <source>
        <dbReference type="PROSITE" id="PS50126"/>
    </source>
</evidence>
<dbReference type="HAMAP" id="MF_01595">
    <property type="entry name" value="PNPase"/>
    <property type="match status" value="1"/>
</dbReference>
<keyword evidence="8" id="KW-0548">Nucleotidyltransferase</keyword>
<dbReference type="Pfam" id="PF00575">
    <property type="entry name" value="S1"/>
    <property type="match status" value="1"/>
</dbReference>
<feature type="compositionally biased region" description="Polar residues" evidence="16">
    <location>
        <begin position="944"/>
        <end position="955"/>
    </location>
</feature>
<evidence type="ECO:0000256" key="14">
    <source>
        <dbReference type="ARBA" id="ARBA00073922"/>
    </source>
</evidence>
<dbReference type="InterPro" id="IPR003029">
    <property type="entry name" value="S1_domain"/>
</dbReference>
<comment type="catalytic activity">
    <reaction evidence="13">
        <text>RNA(n+1) + phosphate = RNA(n) + a ribonucleoside 5'-diphosphate</text>
        <dbReference type="Rhea" id="RHEA:22096"/>
        <dbReference type="Rhea" id="RHEA-COMP:14527"/>
        <dbReference type="Rhea" id="RHEA-COMP:17342"/>
        <dbReference type="ChEBI" id="CHEBI:43474"/>
        <dbReference type="ChEBI" id="CHEBI:57930"/>
        <dbReference type="ChEBI" id="CHEBI:140395"/>
        <dbReference type="EC" id="2.7.7.8"/>
    </reaction>
</comment>
<dbReference type="InterPro" id="IPR012162">
    <property type="entry name" value="PNPase"/>
</dbReference>
<evidence type="ECO:0000313" key="19">
    <source>
        <dbReference type="Proteomes" id="UP000729402"/>
    </source>
</evidence>
<dbReference type="CDD" id="cd11364">
    <property type="entry name" value="RNase_PH_PNPase_2"/>
    <property type="match status" value="1"/>
</dbReference>
<dbReference type="GO" id="GO:0005829">
    <property type="term" value="C:cytosol"/>
    <property type="evidence" value="ECO:0007669"/>
    <property type="project" value="TreeGrafter"/>
</dbReference>
<dbReference type="FunFam" id="3.30.230.70:FF:000001">
    <property type="entry name" value="Polyribonucleotide nucleotidyltransferase"/>
    <property type="match status" value="1"/>
</dbReference>
<dbReference type="Proteomes" id="UP000729402">
    <property type="component" value="Unassembled WGS sequence"/>
</dbReference>
<protein>
    <recommendedName>
        <fullName evidence="14">Polyribonucleotide nucleotidyltransferase 2, mitochondrial</fullName>
        <ecNumber evidence="3">2.7.7.8</ecNumber>
    </recommendedName>
    <alternativeName>
        <fullName evidence="15">Polynucleotide phosphorylase 2</fullName>
    </alternativeName>
</protein>
<evidence type="ECO:0000256" key="2">
    <source>
        <dbReference type="ARBA" id="ARBA00007404"/>
    </source>
</evidence>
<reference evidence="18" key="2">
    <citation type="submission" date="2021-02" db="EMBL/GenBank/DDBJ databases">
        <authorList>
            <person name="Kimball J.A."/>
            <person name="Haas M.W."/>
            <person name="Macchietto M."/>
            <person name="Kono T."/>
            <person name="Duquette J."/>
            <person name="Shao M."/>
        </authorList>
    </citation>
    <scope>NUCLEOTIDE SEQUENCE</scope>
    <source>
        <tissue evidence="18">Fresh leaf tissue</tissue>
    </source>
</reference>
<keyword evidence="9" id="KW-0540">Nuclease</keyword>
<evidence type="ECO:0000256" key="11">
    <source>
        <dbReference type="ARBA" id="ARBA00022839"/>
    </source>
</evidence>
<dbReference type="GO" id="GO:0009570">
    <property type="term" value="C:chloroplast stroma"/>
    <property type="evidence" value="ECO:0007669"/>
    <property type="project" value="TreeGrafter"/>
</dbReference>
<dbReference type="GO" id="GO:0003723">
    <property type="term" value="F:RNA binding"/>
    <property type="evidence" value="ECO:0007669"/>
    <property type="project" value="UniProtKB-KW"/>
</dbReference>
<evidence type="ECO:0000256" key="3">
    <source>
        <dbReference type="ARBA" id="ARBA00012416"/>
    </source>
</evidence>
<evidence type="ECO:0000256" key="10">
    <source>
        <dbReference type="ARBA" id="ARBA00022737"/>
    </source>
</evidence>
<dbReference type="Pfam" id="PF01138">
    <property type="entry name" value="RNase_PH"/>
    <property type="match status" value="2"/>
</dbReference>
<keyword evidence="11" id="KW-0269">Exonuclease</keyword>
<dbReference type="SMART" id="SM00316">
    <property type="entry name" value="S1"/>
    <property type="match status" value="2"/>
</dbReference>
<keyword evidence="12" id="KW-0694">RNA-binding</keyword>
<keyword evidence="4" id="KW-0698">rRNA processing</keyword>
<reference evidence="18" key="1">
    <citation type="journal article" date="2021" name="bioRxiv">
        <title>Whole Genome Assembly and Annotation of Northern Wild Rice, Zizania palustris L., Supports a Whole Genome Duplication in the Zizania Genus.</title>
        <authorList>
            <person name="Haas M."/>
            <person name="Kono T."/>
            <person name="Macchietto M."/>
            <person name="Millas R."/>
            <person name="McGilp L."/>
            <person name="Shao M."/>
            <person name="Duquette J."/>
            <person name="Hirsch C.N."/>
            <person name="Kimball J."/>
        </authorList>
    </citation>
    <scope>NUCLEOTIDE SEQUENCE</scope>
    <source>
        <tissue evidence="18">Fresh leaf tissue</tissue>
    </source>
</reference>
<keyword evidence="5" id="KW-0507">mRNA processing</keyword>
<dbReference type="InterPro" id="IPR015848">
    <property type="entry name" value="PNPase_PH_RNA-bd_bac/org-type"/>
</dbReference>
<evidence type="ECO:0000256" key="9">
    <source>
        <dbReference type="ARBA" id="ARBA00022722"/>
    </source>
</evidence>
<keyword evidence="6" id="KW-0808">Transferase</keyword>
<feature type="region of interest" description="Disordered" evidence="16">
    <location>
        <begin position="812"/>
        <end position="955"/>
    </location>
</feature>
<evidence type="ECO:0000256" key="16">
    <source>
        <dbReference type="SAM" id="MobiDB-lite"/>
    </source>
</evidence>
<dbReference type="InterPro" id="IPR001247">
    <property type="entry name" value="ExoRNase_PH_dom1"/>
</dbReference>
<comment type="caution">
    <text evidence="18">The sequence shown here is derived from an EMBL/GenBank/DDBJ whole genome shotgun (WGS) entry which is preliminary data.</text>
</comment>
<organism evidence="18 19">
    <name type="scientific">Zizania palustris</name>
    <name type="common">Northern wild rice</name>
    <dbReference type="NCBI Taxonomy" id="103762"/>
    <lineage>
        <taxon>Eukaryota</taxon>
        <taxon>Viridiplantae</taxon>
        <taxon>Streptophyta</taxon>
        <taxon>Embryophyta</taxon>
        <taxon>Tracheophyta</taxon>
        <taxon>Spermatophyta</taxon>
        <taxon>Magnoliopsida</taxon>
        <taxon>Liliopsida</taxon>
        <taxon>Poales</taxon>
        <taxon>Poaceae</taxon>
        <taxon>BOP clade</taxon>
        <taxon>Oryzoideae</taxon>
        <taxon>Oryzeae</taxon>
        <taxon>Zizaniinae</taxon>
        <taxon>Zizania</taxon>
    </lineage>
</organism>
<feature type="compositionally biased region" description="Basic and acidic residues" evidence="16">
    <location>
        <begin position="817"/>
        <end position="836"/>
    </location>
</feature>
<dbReference type="EMBL" id="JAAALK010000283">
    <property type="protein sequence ID" value="KAG8071460.1"/>
    <property type="molecule type" value="Genomic_DNA"/>
</dbReference>
<sequence length="1022" mass="110991">MSMAMASLRLLARGRHRVRFPAPFAAPGGRVAFLSGAAEEAPQADAPPPPPSPGRKVLESFREEFEIGGRVIAFETGKMARFANGSVVISMDDTHVLSTVAAAKSSEPVRDFLPLTVDYQEKQYAQGVIPTTYMRREGAPKERELLCGRIIDRPIRPLFPRGFYHEVQIMVNVLSSDGKQDPDVMAVNASSAALMLSDIPWNGPIGVIRVGRIDGNFVLNPTVDELGLSDLNLVYACSLDKTLMIDVQAREITERDLQAGMKLAHSEAVKCIDPQIRLTKRAGKEKKEYKISLISDKSYEKIRTLSEAPIEEVFTDSTYSKFERGEALENIAQSVKEKLEEECDEDSLKFLQKAVDTVRKQVIRNRIIERGLRLDGRQLDEVRPLYCESSTYPALHGSALFSRGDTQVLCTVTLGAPGDAQRLDSIVGPPTKRFMLHYSFPPFSINEVGKRGGLNRREVGHGTLAEKALLAVLPPESEFPYTVRVNSEVMASDGSTSMASVCGGSMALMDAGIPVREHVAGVSVGLVSEVDPTTGDISSYRILTDILGLEDHLGDMDFKIAGTRKGITAIQLDIKPAGIPLDIICESLEPARKARNQILDRMDQEISSARAINDGSSPRLATLSFNSDSLRKLLFHKKGIERETGARVSVSDGTVTIVAKTQPIMDKALEKVEFLVGREIEVGKTYKGTVSSIKEYGAFVEFNGGQQGLLHISELSHEPVSKVSDVVSVGQMLSLTCIGQDVRGNIKLSLKATLPHLPKKKDLASKDADCLPSQGVVGWTAVENMPSKNADVEPSIDTPACSTPSVIIRSAADCDAQDGRTDKPSKVAKSSPEKHSKVANSSPEKRSKVTNSSPEKHSKVANSSPEKNSKVANSSPEKRSKVANSSPEKRSKVANSSPKLSKPVKKQQEGSKAAPKKTSGALTDKKNKKEKAKDCASDGPVVIQEQNKTSSSNSGPMKLGDIVTAKVYQIRAYGLVLELSDGVRGMHKFKENESRTFEVGKELPVKCSSFNAKGIPVFSLLD</sequence>
<dbReference type="FunFam" id="2.40.50.140:FF:000189">
    <property type="entry name" value="Polyribonucleotide nucleotidyltransferase, putative"/>
    <property type="match status" value="1"/>
</dbReference>
<proteinExistence type="inferred from homology"/>
<evidence type="ECO:0000256" key="1">
    <source>
        <dbReference type="ARBA" id="ARBA00004173"/>
    </source>
</evidence>
<dbReference type="PANTHER" id="PTHR11252:SF16">
    <property type="entry name" value="POLYRIBONUCLEOTIDE NUCLEOTIDYLTRANSFERASE 2, MITOCHONDRIAL"/>
    <property type="match status" value="1"/>
</dbReference>
<comment type="similarity">
    <text evidence="2">Belongs to the polyribonucleotide nucleotidyltransferase family.</text>
</comment>
<dbReference type="GO" id="GO:0005739">
    <property type="term" value="C:mitochondrion"/>
    <property type="evidence" value="ECO:0007669"/>
    <property type="project" value="UniProtKB-SubCell"/>
</dbReference>
<dbReference type="GO" id="GO:0006397">
    <property type="term" value="P:mRNA processing"/>
    <property type="evidence" value="ECO:0007669"/>
    <property type="project" value="UniProtKB-KW"/>
</dbReference>
<feature type="domain" description="S1 motif" evidence="17">
    <location>
        <begin position="683"/>
        <end position="751"/>
    </location>
</feature>
<dbReference type="GO" id="GO:0006364">
    <property type="term" value="P:rRNA processing"/>
    <property type="evidence" value="ECO:0007669"/>
    <property type="project" value="UniProtKB-KW"/>
</dbReference>
<dbReference type="InterPro" id="IPR015847">
    <property type="entry name" value="ExoRNase_PH_dom2"/>
</dbReference>
<evidence type="ECO:0000256" key="8">
    <source>
        <dbReference type="ARBA" id="ARBA00022695"/>
    </source>
</evidence>
<evidence type="ECO:0000256" key="7">
    <source>
        <dbReference type="ARBA" id="ARBA00022694"/>
    </source>
</evidence>
<evidence type="ECO:0000256" key="6">
    <source>
        <dbReference type="ARBA" id="ARBA00022679"/>
    </source>
</evidence>
<dbReference type="Pfam" id="PF03725">
    <property type="entry name" value="RNase_PH_C"/>
    <property type="match status" value="1"/>
</dbReference>
<dbReference type="AlphaFoldDB" id="A0A8J5VLC5"/>
<dbReference type="PANTHER" id="PTHR11252">
    <property type="entry name" value="POLYRIBONUCLEOTIDE NUCLEOTIDYLTRANSFERASE"/>
    <property type="match status" value="1"/>
</dbReference>
<dbReference type="GO" id="GO:0008033">
    <property type="term" value="P:tRNA processing"/>
    <property type="evidence" value="ECO:0007669"/>
    <property type="project" value="UniProtKB-KW"/>
</dbReference>
<gene>
    <name evidence="18" type="ORF">GUJ93_ZPchr0006g45426</name>
</gene>
<dbReference type="PROSITE" id="PS50126">
    <property type="entry name" value="S1"/>
    <property type="match status" value="1"/>
</dbReference>
<evidence type="ECO:0000256" key="4">
    <source>
        <dbReference type="ARBA" id="ARBA00022552"/>
    </source>
</evidence>
<dbReference type="GO" id="GO:0004654">
    <property type="term" value="F:polyribonucleotide nucleotidyltransferase activity"/>
    <property type="evidence" value="ECO:0007669"/>
    <property type="project" value="UniProtKB-EC"/>
</dbReference>
<dbReference type="GO" id="GO:0000965">
    <property type="term" value="P:mitochondrial RNA 3'-end processing"/>
    <property type="evidence" value="ECO:0007669"/>
    <property type="project" value="TreeGrafter"/>
</dbReference>
<dbReference type="OrthoDB" id="437922at2759"/>
<dbReference type="NCBIfam" id="NF008805">
    <property type="entry name" value="PRK11824.1"/>
    <property type="match status" value="1"/>
</dbReference>
<evidence type="ECO:0000256" key="5">
    <source>
        <dbReference type="ARBA" id="ARBA00022664"/>
    </source>
</evidence>
<accession>A0A8J5VLC5</accession>
<dbReference type="Pfam" id="PF03726">
    <property type="entry name" value="PNPase"/>
    <property type="match status" value="1"/>
</dbReference>
<dbReference type="EC" id="2.7.7.8" evidence="3"/>
<dbReference type="GO" id="GO:0000958">
    <property type="term" value="P:mitochondrial mRNA catabolic process"/>
    <property type="evidence" value="ECO:0007669"/>
    <property type="project" value="TreeGrafter"/>
</dbReference>
<dbReference type="CDD" id="cd11363">
    <property type="entry name" value="RNase_PH_PNPase_1"/>
    <property type="match status" value="1"/>
</dbReference>
<name>A0A8J5VLC5_ZIZPA</name>
<evidence type="ECO:0000256" key="13">
    <source>
        <dbReference type="ARBA" id="ARBA00051524"/>
    </source>
</evidence>
<dbReference type="FunFam" id="3.30.230.70:FF:000020">
    <property type="entry name" value="Polyribonucleotide nucleotidyltransferase 2 mitochondrial"/>
    <property type="match status" value="1"/>
</dbReference>
<dbReference type="GO" id="GO:0000175">
    <property type="term" value="F:3'-5'-RNA exonuclease activity"/>
    <property type="evidence" value="ECO:0007669"/>
    <property type="project" value="TreeGrafter"/>
</dbReference>